<comment type="caution">
    <text evidence="3">The sequence shown here is derived from an EMBL/GenBank/DDBJ whole genome shotgun (WGS) entry which is preliminary data.</text>
</comment>
<dbReference type="Proteomes" id="UP000681414">
    <property type="component" value="Unassembled WGS sequence"/>
</dbReference>
<dbReference type="RefSeq" id="WP_213123537.1">
    <property type="nucleotide sequence ID" value="NZ_JAGYPG010000001.1"/>
</dbReference>
<reference evidence="3 4" key="1">
    <citation type="submission" date="2021-05" db="EMBL/GenBank/DDBJ databases">
        <title>Novel Bacillus species.</title>
        <authorList>
            <person name="Liu G."/>
        </authorList>
    </citation>
    <scope>NUCLEOTIDE SEQUENCE [LARGE SCALE GENOMIC DNA]</scope>
    <source>
        <strain evidence="4">FJAT-49780</strain>
    </source>
</reference>
<dbReference type="GO" id="GO:0006353">
    <property type="term" value="P:DNA-templated transcription termination"/>
    <property type="evidence" value="ECO:0007669"/>
    <property type="project" value="InterPro"/>
</dbReference>
<evidence type="ECO:0000313" key="4">
    <source>
        <dbReference type="Proteomes" id="UP000681414"/>
    </source>
</evidence>
<sequence>MNLQEMKVKELRTLAGEMQIVGRSEMKKEQLISAIEAAQIEEQVQEFMIVDGVSEEVARDMINEQVNQPTGEEFEITPEMIQQVEEENRHFEQTVLGTTQNEGASNNSEEKPVKKPRGEQRKINLLNAENEIVETFECRKEAIRYCMKSGICNEGWASVSLKESRRMYRTKDGRKTSAQRNKGYTGADHILLYAIN</sequence>
<feature type="compositionally biased region" description="Basic and acidic residues" evidence="1">
    <location>
        <begin position="108"/>
        <end position="119"/>
    </location>
</feature>
<gene>
    <name evidence="3" type="ORF">KHA97_04585</name>
</gene>
<dbReference type="AlphaFoldDB" id="A0A942TDN3"/>
<dbReference type="SUPFAM" id="SSF68912">
    <property type="entry name" value="Rho N-terminal domain-like"/>
    <property type="match status" value="1"/>
</dbReference>
<feature type="domain" description="Rho termination factor-like N-terminal" evidence="2">
    <location>
        <begin position="2"/>
        <end position="44"/>
    </location>
</feature>
<proteinExistence type="predicted"/>
<feature type="region of interest" description="Disordered" evidence="1">
    <location>
        <begin position="96"/>
        <end position="119"/>
    </location>
</feature>
<evidence type="ECO:0000259" key="2">
    <source>
        <dbReference type="SMART" id="SM00959"/>
    </source>
</evidence>
<name>A0A942TDN3_9BACI</name>
<evidence type="ECO:0000313" key="3">
    <source>
        <dbReference type="EMBL" id="MBS4194347.1"/>
    </source>
</evidence>
<feature type="compositionally biased region" description="Polar residues" evidence="1">
    <location>
        <begin position="96"/>
        <end position="107"/>
    </location>
</feature>
<evidence type="ECO:0000256" key="1">
    <source>
        <dbReference type="SAM" id="MobiDB-lite"/>
    </source>
</evidence>
<accession>A0A942TDN3</accession>
<dbReference type="InterPro" id="IPR011112">
    <property type="entry name" value="Rho-like_N"/>
</dbReference>
<dbReference type="SMART" id="SM00959">
    <property type="entry name" value="Rho_N"/>
    <property type="match status" value="1"/>
</dbReference>
<protein>
    <submittedName>
        <fullName evidence="3">Rho termination factor N-terminal domain-containing protein</fullName>
    </submittedName>
</protein>
<organism evidence="3 4">
    <name type="scientific">Lederbergia citri</name>
    <dbReference type="NCBI Taxonomy" id="2833580"/>
    <lineage>
        <taxon>Bacteria</taxon>
        <taxon>Bacillati</taxon>
        <taxon>Bacillota</taxon>
        <taxon>Bacilli</taxon>
        <taxon>Bacillales</taxon>
        <taxon>Bacillaceae</taxon>
        <taxon>Lederbergia</taxon>
    </lineage>
</organism>
<keyword evidence="4" id="KW-1185">Reference proteome</keyword>
<dbReference type="InterPro" id="IPR036269">
    <property type="entry name" value="Rho_N_sf"/>
</dbReference>
<dbReference type="EMBL" id="JAGYPG010000001">
    <property type="protein sequence ID" value="MBS4194347.1"/>
    <property type="molecule type" value="Genomic_DNA"/>
</dbReference>
<dbReference type="Gene3D" id="1.10.720.10">
    <property type="match status" value="1"/>
</dbReference>
<dbReference type="Pfam" id="PF07498">
    <property type="entry name" value="Rho_N"/>
    <property type="match status" value="1"/>
</dbReference>